<evidence type="ECO:0000313" key="5">
    <source>
        <dbReference type="EMBL" id="OLS03068.1"/>
    </source>
</evidence>
<evidence type="ECO:0000256" key="3">
    <source>
        <dbReference type="PIRSR" id="PIRSR617939-2"/>
    </source>
</evidence>
<feature type="binding site" evidence="3">
    <location>
        <position position="110"/>
    </location>
    <ligand>
        <name>substrate</name>
    </ligand>
</feature>
<sequence length="137" mass="15805">MLYFAYASNLNKDHMLSRCPDAIPIKKVSLKGYTLIFNELADIIEDKGDEVLGAIYVISKEELEILDTLEGYPDLYNRIGIEVSDEKGNTYEAFAYIMIEKDPQSPPDHYYNLLSDGYKDWDLPMEKLEKAKEQILK</sequence>
<dbReference type="SUPFAM" id="SSF110857">
    <property type="entry name" value="Gamma-glutamyl cyclotransferase-like"/>
    <property type="match status" value="1"/>
</dbReference>
<feature type="domain" description="Gamma-glutamylcyclotransferase AIG2-like" evidence="4">
    <location>
        <begin position="3"/>
        <end position="103"/>
    </location>
</feature>
<accession>A0A1U7M795</accession>
<dbReference type="InterPro" id="IPR017939">
    <property type="entry name" value="G-Glutamylcylcotransferase"/>
</dbReference>
<evidence type="ECO:0000256" key="2">
    <source>
        <dbReference type="PIRSR" id="PIRSR617939-1"/>
    </source>
</evidence>
<dbReference type="CDD" id="cd06661">
    <property type="entry name" value="GGCT_like"/>
    <property type="match status" value="1"/>
</dbReference>
<dbReference type="Proteomes" id="UP000186112">
    <property type="component" value="Unassembled WGS sequence"/>
</dbReference>
<dbReference type="PANTHER" id="PTHR12935:SF0">
    <property type="entry name" value="GAMMA-GLUTAMYLCYCLOTRANSFERASE"/>
    <property type="match status" value="1"/>
</dbReference>
<protein>
    <submittedName>
        <fullName evidence="5">AIG2-like family protein</fullName>
    </submittedName>
</protein>
<feature type="active site" description="Proton acceptor" evidence="2">
    <location>
        <position position="70"/>
    </location>
</feature>
<evidence type="ECO:0000256" key="1">
    <source>
        <dbReference type="ARBA" id="ARBA00023239"/>
    </source>
</evidence>
<gene>
    <name evidence="5" type="ORF">TICRE_07640</name>
</gene>
<dbReference type="InterPro" id="IPR009288">
    <property type="entry name" value="AIG2-like_dom"/>
</dbReference>
<dbReference type="GO" id="GO:0003839">
    <property type="term" value="F:gamma-glutamylcyclotransferase activity"/>
    <property type="evidence" value="ECO:0007669"/>
    <property type="project" value="InterPro"/>
</dbReference>
<dbReference type="InterPro" id="IPR013024">
    <property type="entry name" value="GGCT-like"/>
</dbReference>
<keyword evidence="6" id="KW-1185">Reference proteome</keyword>
<evidence type="ECO:0000313" key="6">
    <source>
        <dbReference type="Proteomes" id="UP000186112"/>
    </source>
</evidence>
<feature type="binding site" evidence="3">
    <location>
        <begin position="3"/>
        <end position="8"/>
    </location>
    <ligand>
        <name>substrate</name>
    </ligand>
</feature>
<dbReference type="EMBL" id="LTDM01000011">
    <property type="protein sequence ID" value="OLS03068.1"/>
    <property type="molecule type" value="Genomic_DNA"/>
</dbReference>
<dbReference type="AlphaFoldDB" id="A0A1U7M795"/>
<dbReference type="RefSeq" id="WP_075725319.1">
    <property type="nucleotide sequence ID" value="NZ_LTDM01000011.1"/>
</dbReference>
<reference evidence="5 6" key="1">
    <citation type="submission" date="2016-02" db="EMBL/GenBank/DDBJ databases">
        <title>Genome sequence of Tissierella creatinophila DSM 6911.</title>
        <authorList>
            <person name="Poehlein A."/>
            <person name="Daniel R."/>
        </authorList>
    </citation>
    <scope>NUCLEOTIDE SEQUENCE [LARGE SCALE GENOMIC DNA]</scope>
    <source>
        <strain evidence="5 6">DSM 6911</strain>
    </source>
</reference>
<proteinExistence type="predicted"/>
<organism evidence="5 6">
    <name type="scientific">Tissierella creatinophila DSM 6911</name>
    <dbReference type="NCBI Taxonomy" id="1123403"/>
    <lineage>
        <taxon>Bacteria</taxon>
        <taxon>Bacillati</taxon>
        <taxon>Bacillota</taxon>
        <taxon>Tissierellia</taxon>
        <taxon>Tissierellales</taxon>
        <taxon>Tissierellaceae</taxon>
        <taxon>Tissierella</taxon>
    </lineage>
</organism>
<dbReference type="PANTHER" id="PTHR12935">
    <property type="entry name" value="GAMMA-GLUTAMYLCYCLOTRANSFERASE"/>
    <property type="match status" value="1"/>
</dbReference>
<dbReference type="OrthoDB" id="158990at2"/>
<evidence type="ECO:0000259" key="4">
    <source>
        <dbReference type="Pfam" id="PF06094"/>
    </source>
</evidence>
<dbReference type="InterPro" id="IPR036568">
    <property type="entry name" value="GGCT-like_sf"/>
</dbReference>
<dbReference type="Gene3D" id="3.10.490.10">
    <property type="entry name" value="Gamma-glutamyl cyclotransferase-like"/>
    <property type="match status" value="1"/>
</dbReference>
<name>A0A1U7M795_TISCR</name>
<dbReference type="Pfam" id="PF06094">
    <property type="entry name" value="GGACT"/>
    <property type="match status" value="1"/>
</dbReference>
<comment type="caution">
    <text evidence="5">The sequence shown here is derived from an EMBL/GenBank/DDBJ whole genome shotgun (WGS) entry which is preliminary data.</text>
</comment>
<keyword evidence="1" id="KW-0456">Lyase</keyword>